<dbReference type="Proteomes" id="UP000299102">
    <property type="component" value="Unassembled WGS sequence"/>
</dbReference>
<feature type="compositionally biased region" description="Basic and acidic residues" evidence="1">
    <location>
        <begin position="25"/>
        <end position="36"/>
    </location>
</feature>
<evidence type="ECO:0000313" key="2">
    <source>
        <dbReference type="EMBL" id="GBP13559.1"/>
    </source>
</evidence>
<dbReference type="EMBL" id="BGZK01005327">
    <property type="protein sequence ID" value="GBP13559.1"/>
    <property type="molecule type" value="Genomic_DNA"/>
</dbReference>
<accession>A0A4C1TGC3</accession>
<comment type="caution">
    <text evidence="2">The sequence shown here is derived from an EMBL/GenBank/DDBJ whole genome shotgun (WGS) entry which is preliminary data.</text>
</comment>
<keyword evidence="3" id="KW-1185">Reference proteome</keyword>
<sequence>MYEAFKNSFVALAECVDASTHSAKARTDQEQCDKRRVPWSGGDSIASHPTRTNARVSETYRAFQGFTGHLICDPDASAADTATEMRRVFKITTDMRSNVAHLG</sequence>
<evidence type="ECO:0000256" key="1">
    <source>
        <dbReference type="SAM" id="MobiDB-lite"/>
    </source>
</evidence>
<name>A0A4C1TGC3_EUMVA</name>
<reference evidence="2 3" key="1">
    <citation type="journal article" date="2019" name="Commun. Biol.">
        <title>The bagworm genome reveals a unique fibroin gene that provides high tensile strength.</title>
        <authorList>
            <person name="Kono N."/>
            <person name="Nakamura H."/>
            <person name="Ohtoshi R."/>
            <person name="Tomita M."/>
            <person name="Numata K."/>
            <person name="Arakawa K."/>
        </authorList>
    </citation>
    <scope>NUCLEOTIDE SEQUENCE [LARGE SCALE GENOMIC DNA]</scope>
</reference>
<organism evidence="2 3">
    <name type="scientific">Eumeta variegata</name>
    <name type="common">Bagworm moth</name>
    <name type="synonym">Eumeta japonica</name>
    <dbReference type="NCBI Taxonomy" id="151549"/>
    <lineage>
        <taxon>Eukaryota</taxon>
        <taxon>Metazoa</taxon>
        <taxon>Ecdysozoa</taxon>
        <taxon>Arthropoda</taxon>
        <taxon>Hexapoda</taxon>
        <taxon>Insecta</taxon>
        <taxon>Pterygota</taxon>
        <taxon>Neoptera</taxon>
        <taxon>Endopterygota</taxon>
        <taxon>Lepidoptera</taxon>
        <taxon>Glossata</taxon>
        <taxon>Ditrysia</taxon>
        <taxon>Tineoidea</taxon>
        <taxon>Psychidae</taxon>
        <taxon>Oiketicinae</taxon>
        <taxon>Eumeta</taxon>
    </lineage>
</organism>
<feature type="region of interest" description="Disordered" evidence="1">
    <location>
        <begin position="23"/>
        <end position="51"/>
    </location>
</feature>
<protein>
    <submittedName>
        <fullName evidence="2">Uncharacterized protein</fullName>
    </submittedName>
</protein>
<proteinExistence type="predicted"/>
<evidence type="ECO:0000313" key="3">
    <source>
        <dbReference type="Proteomes" id="UP000299102"/>
    </source>
</evidence>
<dbReference type="AlphaFoldDB" id="A0A4C1TGC3"/>
<gene>
    <name evidence="2" type="ORF">EVAR_73923_1</name>
</gene>